<dbReference type="SUPFAM" id="SSF161111">
    <property type="entry name" value="Cation efflux protein transmembrane domain-like"/>
    <property type="match status" value="1"/>
</dbReference>
<keyword evidence="5 9" id="KW-1133">Transmembrane helix</keyword>
<feature type="domain" description="Cation efflux protein transmembrane" evidence="10">
    <location>
        <begin position="33"/>
        <end position="223"/>
    </location>
</feature>
<dbReference type="InterPro" id="IPR027470">
    <property type="entry name" value="Cation_efflux_CTD"/>
</dbReference>
<dbReference type="PANTHER" id="PTHR11562:SF17">
    <property type="entry name" value="RE54080P-RELATED"/>
    <property type="match status" value="1"/>
</dbReference>
<dbReference type="InterPro" id="IPR036837">
    <property type="entry name" value="Cation_efflux_CTD_sf"/>
</dbReference>
<comment type="subcellular location">
    <subcellularLocation>
        <location evidence="1">Membrane</location>
        <topology evidence="1">Multi-pass membrane protein</topology>
    </subcellularLocation>
</comment>
<keyword evidence="4 9" id="KW-0812">Transmembrane</keyword>
<feature type="transmembrane region" description="Helical" evidence="9">
    <location>
        <begin position="32"/>
        <end position="52"/>
    </location>
</feature>
<feature type="transmembrane region" description="Helical" evidence="9">
    <location>
        <begin position="99"/>
        <end position="118"/>
    </location>
</feature>
<evidence type="ECO:0000256" key="6">
    <source>
        <dbReference type="ARBA" id="ARBA00023065"/>
    </source>
</evidence>
<evidence type="ECO:0000256" key="2">
    <source>
        <dbReference type="ARBA" id="ARBA00008873"/>
    </source>
</evidence>
<reference evidence="12 13" key="1">
    <citation type="submission" date="2017-09" db="EMBL/GenBank/DDBJ databases">
        <title>Bacterial strain isolated from the female urinary microbiota.</title>
        <authorList>
            <person name="Thomas-White K."/>
            <person name="Kumar N."/>
            <person name="Forster S."/>
            <person name="Putonti C."/>
            <person name="Lawley T."/>
            <person name="Wolfe A.J."/>
        </authorList>
    </citation>
    <scope>NUCLEOTIDE SEQUENCE [LARGE SCALE GENOMIC DNA]</scope>
    <source>
        <strain evidence="12 13">UMB0792</strain>
    </source>
</reference>
<dbReference type="InterPro" id="IPR002524">
    <property type="entry name" value="Cation_efflux"/>
</dbReference>
<dbReference type="InterPro" id="IPR050681">
    <property type="entry name" value="CDF/SLC30A"/>
</dbReference>
<dbReference type="NCBIfam" id="TIGR01297">
    <property type="entry name" value="CDF"/>
    <property type="match status" value="1"/>
</dbReference>
<dbReference type="Pfam" id="PF01545">
    <property type="entry name" value="Cation_efflux"/>
    <property type="match status" value="1"/>
</dbReference>
<keyword evidence="6" id="KW-0406">Ion transport</keyword>
<evidence type="ECO:0000256" key="4">
    <source>
        <dbReference type="ARBA" id="ARBA00022692"/>
    </source>
</evidence>
<dbReference type="AlphaFoldDB" id="A0A2N6T7H4"/>
<keyword evidence="3" id="KW-0813">Transport</keyword>
<comment type="caution">
    <text evidence="12">The sequence shown here is derived from an EMBL/GenBank/DDBJ whole genome shotgun (WGS) entry which is preliminary data.</text>
</comment>
<organism evidence="12 13">
    <name type="scientific">Corynebacterium tuscaniense</name>
    <dbReference type="NCBI Taxonomy" id="302449"/>
    <lineage>
        <taxon>Bacteria</taxon>
        <taxon>Bacillati</taxon>
        <taxon>Actinomycetota</taxon>
        <taxon>Actinomycetes</taxon>
        <taxon>Mycobacteriales</taxon>
        <taxon>Corynebacteriaceae</taxon>
        <taxon>Corynebacterium</taxon>
    </lineage>
</organism>
<feature type="transmembrane region" description="Helical" evidence="9">
    <location>
        <begin position="130"/>
        <end position="153"/>
    </location>
</feature>
<gene>
    <name evidence="12" type="ORF">CJ203_02400</name>
</gene>
<accession>A0A2N6T7H4</accession>
<dbReference type="PANTHER" id="PTHR11562">
    <property type="entry name" value="CATION EFFLUX PROTEIN/ ZINC TRANSPORTER"/>
    <property type="match status" value="1"/>
</dbReference>
<protein>
    <submittedName>
        <fullName evidence="12">Cation transporter</fullName>
    </submittedName>
</protein>
<evidence type="ECO:0000259" key="10">
    <source>
        <dbReference type="Pfam" id="PF01545"/>
    </source>
</evidence>
<dbReference type="Gene3D" id="1.20.1510.10">
    <property type="entry name" value="Cation efflux protein transmembrane domain"/>
    <property type="match status" value="1"/>
</dbReference>
<sequence>MKEHSASSHGQSHHHHHDHGGVDVADASVRSLAIALTITGVVFFAELIGGWLSGSMALLADAMHMLSDATGMIIALVAVLIGRKQVSRFATFGYRRAEVLAAAVNAVTVGVVSLWIVYEAVSRLGRGAEIASRTMILIAIIGLVANAASALVLHRQRKDSINVEGAYLHVLVDMAGSVAVIVAGIVIATTGFQAADVIASLIIAGMVLPRAWELLKSSTSILLERVPEGFDPDVVSEELLALDGVKGIHDLHLWSMSGNNVLCTVHLITHADHGILLDRAQEKLAELGVDHATIQIEPPGHVNHEVVCAPEEARETL</sequence>
<dbReference type="GO" id="GO:0005385">
    <property type="term" value="F:zinc ion transmembrane transporter activity"/>
    <property type="evidence" value="ECO:0007669"/>
    <property type="project" value="TreeGrafter"/>
</dbReference>
<keyword evidence="7 9" id="KW-0472">Membrane</keyword>
<evidence type="ECO:0000256" key="5">
    <source>
        <dbReference type="ARBA" id="ARBA00022989"/>
    </source>
</evidence>
<comment type="similarity">
    <text evidence="2">Belongs to the cation diffusion facilitator (CDF) transporter (TC 2.A.4) family. SLC30A subfamily.</text>
</comment>
<evidence type="ECO:0000313" key="13">
    <source>
        <dbReference type="Proteomes" id="UP000235836"/>
    </source>
</evidence>
<evidence type="ECO:0000313" key="12">
    <source>
        <dbReference type="EMBL" id="PMC65273.1"/>
    </source>
</evidence>
<dbReference type="Proteomes" id="UP000235836">
    <property type="component" value="Unassembled WGS sequence"/>
</dbReference>
<dbReference type="GO" id="GO:0005886">
    <property type="term" value="C:plasma membrane"/>
    <property type="evidence" value="ECO:0007669"/>
    <property type="project" value="TreeGrafter"/>
</dbReference>
<dbReference type="InterPro" id="IPR058533">
    <property type="entry name" value="Cation_efflux_TM"/>
</dbReference>
<dbReference type="EMBL" id="PNHG01000002">
    <property type="protein sequence ID" value="PMC65273.1"/>
    <property type="molecule type" value="Genomic_DNA"/>
</dbReference>
<evidence type="ECO:0000259" key="11">
    <source>
        <dbReference type="Pfam" id="PF16916"/>
    </source>
</evidence>
<dbReference type="RefSeq" id="WP_102723392.1">
    <property type="nucleotide sequence ID" value="NZ_PNHG01000002.1"/>
</dbReference>
<evidence type="ECO:0000256" key="8">
    <source>
        <dbReference type="SAM" id="MobiDB-lite"/>
    </source>
</evidence>
<dbReference type="InterPro" id="IPR027469">
    <property type="entry name" value="Cation_efflux_TMD_sf"/>
</dbReference>
<evidence type="ECO:0000256" key="9">
    <source>
        <dbReference type="SAM" id="Phobius"/>
    </source>
</evidence>
<feature type="region of interest" description="Disordered" evidence="8">
    <location>
        <begin position="1"/>
        <end position="20"/>
    </location>
</feature>
<evidence type="ECO:0000256" key="3">
    <source>
        <dbReference type="ARBA" id="ARBA00022448"/>
    </source>
</evidence>
<proteinExistence type="inferred from homology"/>
<name>A0A2N6T7H4_9CORY</name>
<feature type="transmembrane region" description="Helical" evidence="9">
    <location>
        <begin position="165"/>
        <end position="188"/>
    </location>
</feature>
<evidence type="ECO:0000256" key="7">
    <source>
        <dbReference type="ARBA" id="ARBA00023136"/>
    </source>
</evidence>
<feature type="domain" description="Cation efflux protein cytoplasmic" evidence="11">
    <location>
        <begin position="233"/>
        <end position="298"/>
    </location>
</feature>
<evidence type="ECO:0000256" key="1">
    <source>
        <dbReference type="ARBA" id="ARBA00004141"/>
    </source>
</evidence>
<dbReference type="SUPFAM" id="SSF160240">
    <property type="entry name" value="Cation efflux protein cytoplasmic domain-like"/>
    <property type="match status" value="1"/>
</dbReference>
<dbReference type="Pfam" id="PF16916">
    <property type="entry name" value="ZT_dimer"/>
    <property type="match status" value="1"/>
</dbReference>
<keyword evidence="13" id="KW-1185">Reference proteome</keyword>